<dbReference type="RefSeq" id="WP_048930661.1">
    <property type="nucleotide sequence ID" value="NZ_KQ235881.1"/>
</dbReference>
<dbReference type="GO" id="GO:0042840">
    <property type="term" value="P:D-glucuronate catabolic process"/>
    <property type="evidence" value="ECO:0007669"/>
    <property type="project" value="TreeGrafter"/>
</dbReference>
<comment type="pathway">
    <text evidence="2 7">Carbohydrate metabolism; pentose and glucuronate interconversion.</text>
</comment>
<sequence length="464" mass="53696">MQKFMDDTFMLYNETGRRLYESCREIPIFDYHCHLSAKEIYENKKPSNLTELWLSGDHYKWRIMRAHGIEEEMITGTADDYEKFHAYAGALQEAVGNPLFHWSHLELQRYFHITDVLTEKNSRVIWDKSTKVMEAEDFSPRSLILRSNVYGLCTTEDPAASLIYHKKLIEEAFPVKVLPAFRPDLVMEMTRESWRDYMVRLGQAADVEISDLETLEKALLARMDVFEKAGCVASDHGFEQFPWRPEGTAKADRIIKKALSGECPAKDEIDVFQTELLIWLAEEYSRRGWAMELHVGCIRSRNTRMVKCIGEATGFDSVGDFGIAVPLASFMDHMEQMEMLPKMILFSLNNRDLSVLATMAGNFQNAGIRSKIQLGSAWWFQDHRDGMEEQMRVLANTGLLGHFIGMLTDSRSYLSYTRHEYFRRILCNLVGSWAEKGELPDDQDMLQRIIANICFWNAKEYFGV</sequence>
<dbReference type="EMBL" id="ADLK01000029">
    <property type="protein sequence ID" value="KMW16760.1"/>
    <property type="molecule type" value="Genomic_DNA"/>
</dbReference>
<proteinExistence type="inferred from homology"/>
<dbReference type="PANTHER" id="PTHR30068">
    <property type="entry name" value="URONATE ISOMERASE"/>
    <property type="match status" value="1"/>
</dbReference>
<comment type="catalytic activity">
    <reaction evidence="7">
        <text>aldehydo-D-galacturonate = keto-D-tagaturonate</text>
        <dbReference type="Rhea" id="RHEA:27702"/>
        <dbReference type="ChEBI" id="CHEBI:12952"/>
        <dbReference type="ChEBI" id="CHEBI:17886"/>
    </reaction>
</comment>
<dbReference type="InterPro" id="IPR003766">
    <property type="entry name" value="Uronate_isomerase"/>
</dbReference>
<dbReference type="HAMAP" id="MF_00675">
    <property type="entry name" value="UxaC"/>
    <property type="match status" value="1"/>
</dbReference>
<evidence type="ECO:0000256" key="3">
    <source>
        <dbReference type="ARBA" id="ARBA00008397"/>
    </source>
</evidence>
<accession>A0A0J9EM83</accession>
<dbReference type="GO" id="GO:0008880">
    <property type="term" value="F:glucuronate isomerase activity"/>
    <property type="evidence" value="ECO:0007669"/>
    <property type="project" value="UniProtKB-UniRule"/>
</dbReference>
<dbReference type="SUPFAM" id="SSF51556">
    <property type="entry name" value="Metallo-dependent hydrolases"/>
    <property type="match status" value="1"/>
</dbReference>
<dbReference type="Gene3D" id="1.10.2020.10">
    <property type="entry name" value="uronate isomerase, domain 2, chain A"/>
    <property type="match status" value="1"/>
</dbReference>
<comment type="caution">
    <text evidence="8">The sequence shown here is derived from an EMBL/GenBank/DDBJ whole genome shotgun (WGS) entry which is preliminary data.</text>
</comment>
<evidence type="ECO:0000313" key="8">
    <source>
        <dbReference type="EMBL" id="KMW16760.1"/>
    </source>
</evidence>
<dbReference type="PANTHER" id="PTHR30068:SF4">
    <property type="entry name" value="URONATE ISOMERASE"/>
    <property type="match status" value="1"/>
</dbReference>
<evidence type="ECO:0000256" key="2">
    <source>
        <dbReference type="ARBA" id="ARBA00004892"/>
    </source>
</evidence>
<comment type="catalytic activity">
    <reaction evidence="1 7">
        <text>D-glucuronate = D-fructuronate</text>
        <dbReference type="Rhea" id="RHEA:13049"/>
        <dbReference type="ChEBI" id="CHEBI:58720"/>
        <dbReference type="ChEBI" id="CHEBI:59863"/>
        <dbReference type="EC" id="5.3.1.12"/>
    </reaction>
</comment>
<dbReference type="AlphaFoldDB" id="A0A0J9EM83"/>
<gene>
    <name evidence="7" type="primary">uxaC</name>
    <name evidence="8" type="ORF">HMPREF9470_04260</name>
</gene>
<dbReference type="GO" id="GO:0019698">
    <property type="term" value="P:D-galacturonate catabolic process"/>
    <property type="evidence" value="ECO:0007669"/>
    <property type="project" value="TreeGrafter"/>
</dbReference>
<evidence type="ECO:0000256" key="1">
    <source>
        <dbReference type="ARBA" id="ARBA00001165"/>
    </source>
</evidence>
<evidence type="ECO:0000256" key="6">
    <source>
        <dbReference type="ARBA" id="ARBA00023235"/>
    </source>
</evidence>
<dbReference type="Gene3D" id="3.20.20.140">
    <property type="entry name" value="Metal-dependent hydrolases"/>
    <property type="match status" value="1"/>
</dbReference>
<evidence type="ECO:0000256" key="7">
    <source>
        <dbReference type="HAMAP-Rule" id="MF_00675"/>
    </source>
</evidence>
<dbReference type="GeneID" id="93161374"/>
<organism evidence="8 9">
    <name type="scientific">[Clostridium] citroniae WAL-19142</name>
    <dbReference type="NCBI Taxonomy" id="742734"/>
    <lineage>
        <taxon>Bacteria</taxon>
        <taxon>Bacillati</taxon>
        <taxon>Bacillota</taxon>
        <taxon>Clostridia</taxon>
        <taxon>Lachnospirales</taxon>
        <taxon>Lachnospiraceae</taxon>
        <taxon>Enterocloster</taxon>
    </lineage>
</organism>
<dbReference type="NCBIfam" id="NF002794">
    <property type="entry name" value="PRK02925.1"/>
    <property type="match status" value="1"/>
</dbReference>
<name>A0A0J9EM83_9FIRM</name>
<dbReference type="Pfam" id="PF02614">
    <property type="entry name" value="UxaC"/>
    <property type="match status" value="1"/>
</dbReference>
<protein>
    <recommendedName>
        <fullName evidence="5 7">Uronate isomerase</fullName>
        <ecNumber evidence="4 7">5.3.1.12</ecNumber>
    </recommendedName>
    <alternativeName>
        <fullName evidence="7">Glucuronate isomerase</fullName>
    </alternativeName>
    <alternativeName>
        <fullName evidence="7">Uronic isomerase</fullName>
    </alternativeName>
</protein>
<dbReference type="InterPro" id="IPR032466">
    <property type="entry name" value="Metal_Hydrolase"/>
</dbReference>
<evidence type="ECO:0000256" key="5">
    <source>
        <dbReference type="ARBA" id="ARBA00020555"/>
    </source>
</evidence>
<evidence type="ECO:0000313" key="9">
    <source>
        <dbReference type="Proteomes" id="UP000037392"/>
    </source>
</evidence>
<keyword evidence="6 7" id="KW-0413">Isomerase</keyword>
<comment type="similarity">
    <text evidence="3 7">Belongs to the metallo-dependent hydrolases superfamily. Uronate isomerase family.</text>
</comment>
<dbReference type="UniPathway" id="UPA00246"/>
<dbReference type="Proteomes" id="UP000037392">
    <property type="component" value="Unassembled WGS sequence"/>
</dbReference>
<dbReference type="PATRIC" id="fig|742734.4.peg.4566"/>
<reference evidence="8 9" key="1">
    <citation type="submission" date="2011-04" db="EMBL/GenBank/DDBJ databases">
        <title>The Genome Sequence of Clostridium citroniae WAL-19142.</title>
        <authorList>
            <consortium name="The Broad Institute Genome Sequencing Platform"/>
            <person name="Earl A."/>
            <person name="Ward D."/>
            <person name="Feldgarden M."/>
            <person name="Gevers D."/>
            <person name="Warren Y.A."/>
            <person name="Tyrrell K.L."/>
            <person name="Citron D.M."/>
            <person name="Goldstein E.J."/>
            <person name="Daigneault M."/>
            <person name="Allen-Vercoe E."/>
            <person name="Young S.K."/>
            <person name="Zeng Q."/>
            <person name="Gargeya S."/>
            <person name="Fitzgerald M."/>
            <person name="Haas B."/>
            <person name="Abouelleil A."/>
            <person name="Alvarado L."/>
            <person name="Arachchi H.M."/>
            <person name="Berlin A."/>
            <person name="Brown A."/>
            <person name="Chapman S.B."/>
            <person name="Chen Z."/>
            <person name="Dunbar C."/>
            <person name="Freedman E."/>
            <person name="Gearin G."/>
            <person name="Gellesch M."/>
            <person name="Goldberg J."/>
            <person name="Griggs A."/>
            <person name="Gujja S."/>
            <person name="Heilman E.R."/>
            <person name="Heiman D."/>
            <person name="Howarth C."/>
            <person name="Larson L."/>
            <person name="Lui A."/>
            <person name="MacDonald P.J."/>
            <person name="Mehta T."/>
            <person name="Montmayeur A."/>
            <person name="Murphy C."/>
            <person name="Neiman D."/>
            <person name="Pearson M."/>
            <person name="Priest M."/>
            <person name="Roberts A."/>
            <person name="Saif S."/>
            <person name="Shea T."/>
            <person name="Shenoy N."/>
            <person name="Sisk P."/>
            <person name="Stolte C."/>
            <person name="Sykes S."/>
            <person name="White J."/>
            <person name="Yandava C."/>
            <person name="Wortman J."/>
            <person name="Nusbaum C."/>
            <person name="Birren B."/>
        </authorList>
    </citation>
    <scope>NUCLEOTIDE SEQUENCE [LARGE SCALE GENOMIC DNA]</scope>
    <source>
        <strain evidence="8 9">WAL-19142</strain>
    </source>
</reference>
<evidence type="ECO:0000256" key="4">
    <source>
        <dbReference type="ARBA" id="ARBA00012546"/>
    </source>
</evidence>
<dbReference type="EC" id="5.3.1.12" evidence="4 7"/>
<dbReference type="OrthoDB" id="9766564at2"/>